<reference evidence="2 3" key="1">
    <citation type="submission" date="2017-06" db="EMBL/GenBank/DDBJ databases">
        <authorList>
            <person name="Furmanczyk E.M."/>
        </authorList>
    </citation>
    <scope>NUCLEOTIDE SEQUENCE [LARGE SCALE GENOMIC DNA]</scope>
    <source>
        <strain evidence="2 3">DSM 16611</strain>
    </source>
</reference>
<evidence type="ECO:0000313" key="3">
    <source>
        <dbReference type="Proteomes" id="UP000215455"/>
    </source>
</evidence>
<dbReference type="Gene3D" id="3.90.1200.10">
    <property type="match status" value="1"/>
</dbReference>
<name>A0ABX4DXQ6_9PSED</name>
<dbReference type="InterPro" id="IPR002575">
    <property type="entry name" value="Aminoglycoside_PTrfase"/>
</dbReference>
<gene>
    <name evidence="2" type="ORF">PSUM_15810</name>
</gene>
<accession>A0ABX4DXQ6</accession>
<proteinExistence type="predicted"/>
<keyword evidence="3" id="KW-1185">Reference proteome</keyword>
<comment type="caution">
    <text evidence="2">The sequence shown here is derived from an EMBL/GenBank/DDBJ whole genome shotgun (WGS) entry which is preliminary data.</text>
</comment>
<evidence type="ECO:0000259" key="1">
    <source>
        <dbReference type="Pfam" id="PF01636"/>
    </source>
</evidence>
<feature type="domain" description="Aminoglycoside phosphotransferase" evidence="1">
    <location>
        <begin position="175"/>
        <end position="280"/>
    </location>
</feature>
<sequence length="352" mass="41657">MDIESKRHGMFDRENVFWWGRGTLEKRLSHVLGHPLDEYSITTRDLESNASFVDYVRHHHLTHQPSGATLEVVEKSIRKLLFISSLESRFYRERGALAGGVHFKHPGCLGVIETPRESLIFTRFVKGRAPGMVKIAPQIAQGIAEIEKLSHQYLQLANWRRQYRFWEMDYFRPWYLLRWRFNFVRYLPSLKELPADDVRFQGLAERLRRLQPALRRAQSRARDTQRCFCHMDYLAKNFFVSPEGLQMIDWSEVKIGRIGFDGGAYLSAVFRQGEMARFAKVRSEFLNAYVEALDERFDQQSALRNVDYFFLQNALWHFLRPKTIADYQRRGKLDLLHEKYEYLLALPLNSDR</sequence>
<dbReference type="Proteomes" id="UP000215455">
    <property type="component" value="Unassembled WGS sequence"/>
</dbReference>
<protein>
    <submittedName>
        <fullName evidence="2">Phosphotransferase</fullName>
    </submittedName>
</protein>
<evidence type="ECO:0000313" key="2">
    <source>
        <dbReference type="EMBL" id="OXR33481.1"/>
    </source>
</evidence>
<dbReference type="Pfam" id="PF01636">
    <property type="entry name" value="APH"/>
    <property type="match status" value="1"/>
</dbReference>
<organism evidence="2 3">
    <name type="scientific">Pseudomonas umsongensis</name>
    <dbReference type="NCBI Taxonomy" id="198618"/>
    <lineage>
        <taxon>Bacteria</taxon>
        <taxon>Pseudomonadati</taxon>
        <taxon>Pseudomonadota</taxon>
        <taxon>Gammaproteobacteria</taxon>
        <taxon>Pseudomonadales</taxon>
        <taxon>Pseudomonadaceae</taxon>
        <taxon>Pseudomonas</taxon>
    </lineage>
</organism>
<dbReference type="InterPro" id="IPR011009">
    <property type="entry name" value="Kinase-like_dom_sf"/>
</dbReference>
<dbReference type="SUPFAM" id="SSF56112">
    <property type="entry name" value="Protein kinase-like (PK-like)"/>
    <property type="match status" value="1"/>
</dbReference>
<dbReference type="EMBL" id="NIWU01000002">
    <property type="protein sequence ID" value="OXR33481.1"/>
    <property type="molecule type" value="Genomic_DNA"/>
</dbReference>